<gene>
    <name evidence="4" type="primary">Acey_s0713.g1753</name>
    <name evidence="4" type="ORF">Y032_0713g1753</name>
</gene>
<evidence type="ECO:0000313" key="5">
    <source>
        <dbReference type="Proteomes" id="UP000024635"/>
    </source>
</evidence>
<dbReference type="GO" id="GO:0046872">
    <property type="term" value="F:metal ion binding"/>
    <property type="evidence" value="ECO:0007669"/>
    <property type="project" value="UniProtKB-KW"/>
</dbReference>
<dbReference type="AlphaFoldDB" id="A0A016WHM8"/>
<accession>A0A016WHM8</accession>
<dbReference type="STRING" id="53326.A0A016WHM8"/>
<evidence type="ECO:0000259" key="3">
    <source>
        <dbReference type="Pfam" id="PF13359"/>
    </source>
</evidence>
<feature type="domain" description="DDE Tnp4" evidence="3">
    <location>
        <begin position="101"/>
        <end position="184"/>
    </location>
</feature>
<protein>
    <recommendedName>
        <fullName evidence="3">DDE Tnp4 domain-containing protein</fullName>
    </recommendedName>
</protein>
<dbReference type="Pfam" id="PF13359">
    <property type="entry name" value="DDE_Tnp_4"/>
    <property type="match status" value="1"/>
</dbReference>
<comment type="cofactor">
    <cofactor evidence="1">
        <name>a divalent metal cation</name>
        <dbReference type="ChEBI" id="CHEBI:60240"/>
    </cofactor>
</comment>
<evidence type="ECO:0000313" key="4">
    <source>
        <dbReference type="EMBL" id="EYC38508.1"/>
    </source>
</evidence>
<dbReference type="Proteomes" id="UP000024635">
    <property type="component" value="Unassembled WGS sequence"/>
</dbReference>
<proteinExistence type="predicted"/>
<dbReference type="OrthoDB" id="7956949at2759"/>
<dbReference type="InterPro" id="IPR027806">
    <property type="entry name" value="HARBI1_dom"/>
</dbReference>
<comment type="caution">
    <text evidence="4">The sequence shown here is derived from an EMBL/GenBank/DDBJ whole genome shotgun (WGS) entry which is preliminary data.</text>
</comment>
<organism evidence="4 5">
    <name type="scientific">Ancylostoma ceylanicum</name>
    <dbReference type="NCBI Taxonomy" id="53326"/>
    <lineage>
        <taxon>Eukaryota</taxon>
        <taxon>Metazoa</taxon>
        <taxon>Ecdysozoa</taxon>
        <taxon>Nematoda</taxon>
        <taxon>Chromadorea</taxon>
        <taxon>Rhabditida</taxon>
        <taxon>Rhabditina</taxon>
        <taxon>Rhabditomorpha</taxon>
        <taxon>Strongyloidea</taxon>
        <taxon>Ancylostomatidae</taxon>
        <taxon>Ancylostomatinae</taxon>
        <taxon>Ancylostoma</taxon>
    </lineage>
</organism>
<evidence type="ECO:0000256" key="2">
    <source>
        <dbReference type="ARBA" id="ARBA00022723"/>
    </source>
</evidence>
<reference evidence="5" key="1">
    <citation type="journal article" date="2015" name="Nat. Genet.">
        <title>The genome and transcriptome of the zoonotic hookworm Ancylostoma ceylanicum identify infection-specific gene families.</title>
        <authorList>
            <person name="Schwarz E.M."/>
            <person name="Hu Y."/>
            <person name="Antoshechkin I."/>
            <person name="Miller M.M."/>
            <person name="Sternberg P.W."/>
            <person name="Aroian R.V."/>
        </authorList>
    </citation>
    <scope>NUCLEOTIDE SEQUENCE</scope>
    <source>
        <strain evidence="5">HY135</strain>
    </source>
</reference>
<sequence length="245" mass="27854">MIRFVGHGYTFASLAEELNIGKQNVADIVFEVTDAINNFMFSDAFPPLTREMLEDCSVKTQERYDYPRATGFMDGKHVGIRTFFEEHDQLFPETTNLADVGPVQYHILVDGGFAQGHRYIRPFPEPLATTASKRRFNKKLSGARRMIESSFGILCQRFAILQRDLQVEPDKASKLVTSTLVLHNLLARRQDLLEHVQRYEPSRNAPLPDRFAPLQRVPVGGGTDSAKLARDRLVTHYDNLYGPLQ</sequence>
<name>A0A016WHM8_9BILA</name>
<keyword evidence="5" id="KW-1185">Reference proteome</keyword>
<dbReference type="EMBL" id="JARK01000313">
    <property type="protein sequence ID" value="EYC38508.1"/>
    <property type="molecule type" value="Genomic_DNA"/>
</dbReference>
<keyword evidence="2" id="KW-0479">Metal-binding</keyword>
<evidence type="ECO:0000256" key="1">
    <source>
        <dbReference type="ARBA" id="ARBA00001968"/>
    </source>
</evidence>